<evidence type="ECO:0000313" key="2">
    <source>
        <dbReference type="Proteomes" id="UP000182740"/>
    </source>
</evidence>
<dbReference type="InterPro" id="IPR016181">
    <property type="entry name" value="Acyl_CoA_acyltransferase"/>
</dbReference>
<accession>A0A1K1QH53</accession>
<dbReference type="AlphaFoldDB" id="A0A1K1QH53"/>
<gene>
    <name evidence="1" type="ORF">SAMN04489730_1726</name>
</gene>
<dbReference type="STRING" id="546364.SAMN04489730_1726"/>
<proteinExistence type="predicted"/>
<name>A0A1K1QH53_9PSEU</name>
<protein>
    <recommendedName>
        <fullName evidence="3">Acetyltransferase (GNAT) domain-containing protein</fullName>
    </recommendedName>
</protein>
<organism evidence="1 2">
    <name type="scientific">Amycolatopsis australiensis</name>
    <dbReference type="NCBI Taxonomy" id="546364"/>
    <lineage>
        <taxon>Bacteria</taxon>
        <taxon>Bacillati</taxon>
        <taxon>Actinomycetota</taxon>
        <taxon>Actinomycetes</taxon>
        <taxon>Pseudonocardiales</taxon>
        <taxon>Pseudonocardiaceae</taxon>
        <taxon>Amycolatopsis</taxon>
    </lineage>
</organism>
<dbReference type="EMBL" id="FPJG01000006">
    <property type="protein sequence ID" value="SFW58534.1"/>
    <property type="molecule type" value="Genomic_DNA"/>
</dbReference>
<dbReference type="RefSeq" id="WP_177328767.1">
    <property type="nucleotide sequence ID" value="NZ_FPJG01000006.1"/>
</dbReference>
<sequence>MVIDVLDPRHDAEPVYWTVLRERAGLRADWSWEVLKTQAWAARTPQPVTVLRDGTEPRGVVSAAWVTGRTRRHRFAGPGRGWFGGLDVRGPGASAQPGWWFADAGDDGGVTQVLETYVPAMRAELGPGFRAMLLRQVGEPGVPAVSGRFRLVRRTEDIAVLDVSAFGSRDDWMNSLARKRKQNLRKIFRTFDADPSIAVRCVPGKEADPVAVAEVLRHNERKHHDVPIVPLPHFVGYLTVLLRQPDVRVIEYHDTRTGRLVAVATLLDHPRLPIARHWGALGPRDGGRPNLYFHFYGEAVRWAIANGRESVVFGKKMTEMKATLGARLVPQYAAAVPVLASRRPT</sequence>
<dbReference type="SUPFAM" id="SSF55729">
    <property type="entry name" value="Acyl-CoA N-acyltransferases (Nat)"/>
    <property type="match status" value="1"/>
</dbReference>
<evidence type="ECO:0008006" key="3">
    <source>
        <dbReference type="Google" id="ProtNLM"/>
    </source>
</evidence>
<evidence type="ECO:0000313" key="1">
    <source>
        <dbReference type="EMBL" id="SFW58534.1"/>
    </source>
</evidence>
<dbReference type="Proteomes" id="UP000182740">
    <property type="component" value="Unassembled WGS sequence"/>
</dbReference>
<keyword evidence="2" id="KW-1185">Reference proteome</keyword>
<reference evidence="2" key="1">
    <citation type="submission" date="2016-11" db="EMBL/GenBank/DDBJ databases">
        <authorList>
            <person name="Varghese N."/>
            <person name="Submissions S."/>
        </authorList>
    </citation>
    <scope>NUCLEOTIDE SEQUENCE [LARGE SCALE GENOMIC DNA]</scope>
    <source>
        <strain evidence="2">DSM 44671</strain>
    </source>
</reference>